<dbReference type="PANTHER" id="PTHR43833:SF9">
    <property type="entry name" value="POTASSIUM CHANNEL PROTEIN YUGO-RELATED"/>
    <property type="match status" value="1"/>
</dbReference>
<dbReference type="EMBL" id="QLMH01000004">
    <property type="protein sequence ID" value="RAK20505.1"/>
    <property type="molecule type" value="Genomic_DNA"/>
</dbReference>
<protein>
    <submittedName>
        <fullName evidence="3">TrkA family protein</fullName>
    </submittedName>
</protein>
<evidence type="ECO:0000313" key="3">
    <source>
        <dbReference type="EMBL" id="RAK20505.1"/>
    </source>
</evidence>
<dbReference type="Gene3D" id="1.10.287.70">
    <property type="match status" value="1"/>
</dbReference>
<dbReference type="InterPro" id="IPR050721">
    <property type="entry name" value="Trk_Ktr_HKT_K-transport"/>
</dbReference>
<accession>A0A327YL88</accession>
<reference evidence="3 4" key="1">
    <citation type="submission" date="2018-06" db="EMBL/GenBank/DDBJ databases">
        <title>Genomic Encyclopedia of Type Strains, Phase III (KMG-III): the genomes of soil and plant-associated and newly described type strains.</title>
        <authorList>
            <person name="Whitman W."/>
        </authorList>
    </citation>
    <scope>NUCLEOTIDE SEQUENCE [LARGE SCALE GENOMIC DNA]</scope>
    <source>
        <strain evidence="3 4">CGMCC 1.8979</strain>
    </source>
</reference>
<keyword evidence="1" id="KW-1133">Transmembrane helix</keyword>
<dbReference type="RefSeq" id="WP_111644799.1">
    <property type="nucleotide sequence ID" value="NZ_QLMH01000004.1"/>
</dbReference>
<dbReference type="PANTHER" id="PTHR43833">
    <property type="entry name" value="POTASSIUM CHANNEL PROTEIN 2-RELATED-RELATED"/>
    <property type="match status" value="1"/>
</dbReference>
<keyword evidence="1" id="KW-0812">Transmembrane</keyword>
<feature type="domain" description="Potassium channel" evidence="2">
    <location>
        <begin position="17"/>
        <end position="86"/>
    </location>
</feature>
<feature type="transmembrane region" description="Helical" evidence="1">
    <location>
        <begin position="33"/>
        <end position="50"/>
    </location>
</feature>
<dbReference type="InterPro" id="IPR013099">
    <property type="entry name" value="K_chnl_dom"/>
</dbReference>
<feature type="transmembrane region" description="Helical" evidence="1">
    <location>
        <begin position="6"/>
        <end position="26"/>
    </location>
</feature>
<feature type="transmembrane region" description="Helical" evidence="1">
    <location>
        <begin position="62"/>
        <end position="86"/>
    </location>
</feature>
<gene>
    <name evidence="3" type="ORF">B0I26_104157</name>
</gene>
<comment type="caution">
    <text evidence="3">The sequence shown here is derived from an EMBL/GenBank/DDBJ whole genome shotgun (WGS) entry which is preliminary data.</text>
</comment>
<dbReference type="Gene3D" id="3.40.50.720">
    <property type="entry name" value="NAD(P)-binding Rossmann-like Domain"/>
    <property type="match status" value="1"/>
</dbReference>
<dbReference type="SUPFAM" id="SSF81324">
    <property type="entry name" value="Voltage-gated potassium channels"/>
    <property type="match status" value="1"/>
</dbReference>
<dbReference type="Pfam" id="PF07885">
    <property type="entry name" value="Ion_trans_2"/>
    <property type="match status" value="1"/>
</dbReference>
<name>A0A327YL88_9BACL</name>
<keyword evidence="4" id="KW-1185">Reference proteome</keyword>
<proteinExistence type="predicted"/>
<organism evidence="3 4">
    <name type="scientific">Paranoxybacillus vitaminiphilus</name>
    <dbReference type="NCBI Taxonomy" id="581036"/>
    <lineage>
        <taxon>Bacteria</taxon>
        <taxon>Bacillati</taxon>
        <taxon>Bacillota</taxon>
        <taxon>Bacilli</taxon>
        <taxon>Bacillales</taxon>
        <taxon>Anoxybacillaceae</taxon>
        <taxon>Paranoxybacillus</taxon>
    </lineage>
</organism>
<sequence>MRSSRSLVVAVTAMLISVMIGTVGFIFSEQMSFFEALWLTVITIFTVGYGDTVPETPLGRLFALIIVPVGIGIVTYATGAVTSMMIEGEFSKKVRRRQMDKKIRSLENHIIICGLGRVGEQVLGELLRNKKDVVIVLGTKEQMALFEKEAVLQMR</sequence>
<dbReference type="Proteomes" id="UP000248555">
    <property type="component" value="Unassembled WGS sequence"/>
</dbReference>
<evidence type="ECO:0000256" key="1">
    <source>
        <dbReference type="SAM" id="Phobius"/>
    </source>
</evidence>
<dbReference type="OrthoDB" id="9785285at2"/>
<evidence type="ECO:0000259" key="2">
    <source>
        <dbReference type="Pfam" id="PF07885"/>
    </source>
</evidence>
<evidence type="ECO:0000313" key="4">
    <source>
        <dbReference type="Proteomes" id="UP000248555"/>
    </source>
</evidence>
<dbReference type="AlphaFoldDB" id="A0A327YL88"/>
<keyword evidence="1" id="KW-0472">Membrane</keyword>